<evidence type="ECO:0000313" key="2">
    <source>
        <dbReference type="Proteomes" id="UP000824120"/>
    </source>
</evidence>
<proteinExistence type="predicted"/>
<organism evidence="1 2">
    <name type="scientific">Solanum commersonii</name>
    <name type="common">Commerson's wild potato</name>
    <name type="synonym">Commerson's nightshade</name>
    <dbReference type="NCBI Taxonomy" id="4109"/>
    <lineage>
        <taxon>Eukaryota</taxon>
        <taxon>Viridiplantae</taxon>
        <taxon>Streptophyta</taxon>
        <taxon>Embryophyta</taxon>
        <taxon>Tracheophyta</taxon>
        <taxon>Spermatophyta</taxon>
        <taxon>Magnoliopsida</taxon>
        <taxon>eudicotyledons</taxon>
        <taxon>Gunneridae</taxon>
        <taxon>Pentapetalae</taxon>
        <taxon>asterids</taxon>
        <taxon>lamiids</taxon>
        <taxon>Solanales</taxon>
        <taxon>Solanaceae</taxon>
        <taxon>Solanoideae</taxon>
        <taxon>Solaneae</taxon>
        <taxon>Solanum</taxon>
    </lineage>
</organism>
<dbReference type="EMBL" id="JACXVP010000005">
    <property type="protein sequence ID" value="KAG5604210.1"/>
    <property type="molecule type" value="Genomic_DNA"/>
</dbReference>
<protein>
    <submittedName>
        <fullName evidence="1">Uncharacterized protein</fullName>
    </submittedName>
</protein>
<accession>A0A9J5YUY9</accession>
<dbReference type="Proteomes" id="UP000824120">
    <property type="component" value="Chromosome 5"/>
</dbReference>
<comment type="caution">
    <text evidence="1">The sequence shown here is derived from an EMBL/GenBank/DDBJ whole genome shotgun (WGS) entry which is preliminary data.</text>
</comment>
<evidence type="ECO:0000313" key="1">
    <source>
        <dbReference type="EMBL" id="KAG5604210.1"/>
    </source>
</evidence>
<dbReference type="AlphaFoldDB" id="A0A9J5YUY9"/>
<keyword evidence="2" id="KW-1185">Reference proteome</keyword>
<reference evidence="1 2" key="1">
    <citation type="submission" date="2020-09" db="EMBL/GenBank/DDBJ databases">
        <title>De no assembly of potato wild relative species, Solanum commersonii.</title>
        <authorList>
            <person name="Cho K."/>
        </authorList>
    </citation>
    <scope>NUCLEOTIDE SEQUENCE [LARGE SCALE GENOMIC DNA]</scope>
    <source>
        <strain evidence="1">LZ3.2</strain>
        <tissue evidence="1">Leaf</tissue>
    </source>
</reference>
<sequence>MHKVKFDTQIITKSEIFKYPGSLIQGNGEIYDDVILMRADQSRTPSSKNASGKMRMLRWMCRHTRNERIWNEFEHVKSKCANALVKRLDIRGLIKIEDIPHLQFNYRGHDLIYEDMKVVNKGR</sequence>
<feature type="non-terminal residue" evidence="1">
    <location>
        <position position="123"/>
    </location>
</feature>
<dbReference type="OrthoDB" id="768353at2759"/>
<name>A0A9J5YUY9_SOLCO</name>
<gene>
    <name evidence="1" type="ORF">H5410_025702</name>
</gene>